<name>A0A3S4SPM9_9ACTO</name>
<dbReference type="InterPro" id="IPR058245">
    <property type="entry name" value="NreC/VraR/RcsB-like_REC"/>
</dbReference>
<sequence>MTAPIRVLLVDDQALVRHGLRRLLELENEVLVVGEAGDGAEALELVRGGLEVDIALVDARMPVMDGPTLVARLCAEHPEVSTLLLTTFDEDELVLSSLAAGAGGFLLKDVEPEDLVQAIRSVRARTMVIDEHVAPRLVARITQDPPAVGRRPVLTSPAGPPGAPELTPRELEIAGMVAQGASNREIAEALYLTEGTVKNHVSSALRKLGLRDRTQLALALRR</sequence>
<dbReference type="CDD" id="cd17535">
    <property type="entry name" value="REC_NarL-like"/>
    <property type="match status" value="1"/>
</dbReference>
<evidence type="ECO:0000313" key="7">
    <source>
        <dbReference type="Proteomes" id="UP000266895"/>
    </source>
</evidence>
<evidence type="ECO:0000256" key="3">
    <source>
        <dbReference type="PROSITE-ProRule" id="PRU00169"/>
    </source>
</evidence>
<dbReference type="EMBL" id="LR134350">
    <property type="protein sequence ID" value="VEG30144.1"/>
    <property type="molecule type" value="Genomic_DNA"/>
</dbReference>
<dbReference type="RefSeq" id="WP_126383766.1">
    <property type="nucleotide sequence ID" value="NZ_LR134350.1"/>
</dbReference>
<evidence type="ECO:0000256" key="2">
    <source>
        <dbReference type="ARBA" id="ARBA00023125"/>
    </source>
</evidence>
<dbReference type="OrthoDB" id="9808843at2"/>
<dbReference type="PRINTS" id="PR00038">
    <property type="entry name" value="HTHLUXR"/>
</dbReference>
<dbReference type="SUPFAM" id="SSF52172">
    <property type="entry name" value="CheY-like"/>
    <property type="match status" value="1"/>
</dbReference>
<evidence type="ECO:0000313" key="6">
    <source>
        <dbReference type="EMBL" id="VEG30144.1"/>
    </source>
</evidence>
<dbReference type="AlphaFoldDB" id="A0A3S4SPM9"/>
<proteinExistence type="predicted"/>
<feature type="modified residue" description="4-aspartylphosphate" evidence="3">
    <location>
        <position position="58"/>
    </location>
</feature>
<dbReference type="PROSITE" id="PS50043">
    <property type="entry name" value="HTH_LUXR_2"/>
    <property type="match status" value="1"/>
</dbReference>
<dbReference type="InterPro" id="IPR039420">
    <property type="entry name" value="WalR-like"/>
</dbReference>
<keyword evidence="2" id="KW-0238">DNA-binding</keyword>
<gene>
    <name evidence="6" type="primary">devR_2</name>
    <name evidence="6" type="ORF">NCTC11636_02623</name>
</gene>
<dbReference type="PANTHER" id="PTHR43214">
    <property type="entry name" value="TWO-COMPONENT RESPONSE REGULATOR"/>
    <property type="match status" value="1"/>
</dbReference>
<protein>
    <submittedName>
        <fullName evidence="6">Transcriptional regulatory protein devR (DosR)</fullName>
    </submittedName>
</protein>
<feature type="domain" description="HTH luxR-type" evidence="4">
    <location>
        <begin position="159"/>
        <end position="222"/>
    </location>
</feature>
<dbReference type="InterPro" id="IPR011006">
    <property type="entry name" value="CheY-like_superfamily"/>
</dbReference>
<organism evidence="6 7">
    <name type="scientific">Actinomyces howellii</name>
    <dbReference type="NCBI Taxonomy" id="52771"/>
    <lineage>
        <taxon>Bacteria</taxon>
        <taxon>Bacillati</taxon>
        <taxon>Actinomycetota</taxon>
        <taxon>Actinomycetes</taxon>
        <taxon>Actinomycetales</taxon>
        <taxon>Actinomycetaceae</taxon>
        <taxon>Actinomyces</taxon>
    </lineage>
</organism>
<dbReference type="SMART" id="SM00448">
    <property type="entry name" value="REC"/>
    <property type="match status" value="1"/>
</dbReference>
<dbReference type="GO" id="GO:0006355">
    <property type="term" value="P:regulation of DNA-templated transcription"/>
    <property type="evidence" value="ECO:0007669"/>
    <property type="project" value="InterPro"/>
</dbReference>
<dbReference type="KEGG" id="ahw:NCTC11636_02623"/>
<reference evidence="6 7" key="1">
    <citation type="submission" date="2018-12" db="EMBL/GenBank/DDBJ databases">
        <authorList>
            <consortium name="Pathogen Informatics"/>
        </authorList>
    </citation>
    <scope>NUCLEOTIDE SEQUENCE [LARGE SCALE GENOMIC DNA]</scope>
    <source>
        <strain evidence="6 7">NCTC11636</strain>
    </source>
</reference>
<dbReference type="Proteomes" id="UP000266895">
    <property type="component" value="Chromosome"/>
</dbReference>
<dbReference type="InterPro" id="IPR001789">
    <property type="entry name" value="Sig_transdc_resp-reg_receiver"/>
</dbReference>
<evidence type="ECO:0000259" key="4">
    <source>
        <dbReference type="PROSITE" id="PS50043"/>
    </source>
</evidence>
<dbReference type="GO" id="GO:0003677">
    <property type="term" value="F:DNA binding"/>
    <property type="evidence" value="ECO:0007669"/>
    <property type="project" value="UniProtKB-KW"/>
</dbReference>
<dbReference type="Gene3D" id="3.40.50.2300">
    <property type="match status" value="1"/>
</dbReference>
<evidence type="ECO:0000256" key="1">
    <source>
        <dbReference type="ARBA" id="ARBA00022553"/>
    </source>
</evidence>
<dbReference type="GO" id="GO:0000160">
    <property type="term" value="P:phosphorelay signal transduction system"/>
    <property type="evidence" value="ECO:0007669"/>
    <property type="project" value="InterPro"/>
</dbReference>
<dbReference type="PROSITE" id="PS50110">
    <property type="entry name" value="RESPONSE_REGULATORY"/>
    <property type="match status" value="1"/>
</dbReference>
<dbReference type="CDD" id="cd06170">
    <property type="entry name" value="LuxR_C_like"/>
    <property type="match status" value="1"/>
</dbReference>
<dbReference type="Pfam" id="PF00072">
    <property type="entry name" value="Response_reg"/>
    <property type="match status" value="1"/>
</dbReference>
<feature type="domain" description="Response regulatory" evidence="5">
    <location>
        <begin position="6"/>
        <end position="123"/>
    </location>
</feature>
<keyword evidence="7" id="KW-1185">Reference proteome</keyword>
<dbReference type="InterPro" id="IPR016032">
    <property type="entry name" value="Sig_transdc_resp-reg_C-effctor"/>
</dbReference>
<dbReference type="Pfam" id="PF00196">
    <property type="entry name" value="GerE"/>
    <property type="match status" value="1"/>
</dbReference>
<dbReference type="PROSITE" id="PS00622">
    <property type="entry name" value="HTH_LUXR_1"/>
    <property type="match status" value="1"/>
</dbReference>
<evidence type="ECO:0000259" key="5">
    <source>
        <dbReference type="PROSITE" id="PS50110"/>
    </source>
</evidence>
<accession>A0A3S4SPM9</accession>
<dbReference type="SUPFAM" id="SSF46894">
    <property type="entry name" value="C-terminal effector domain of the bipartite response regulators"/>
    <property type="match status" value="1"/>
</dbReference>
<keyword evidence="1 3" id="KW-0597">Phosphoprotein</keyword>
<dbReference type="InterPro" id="IPR000792">
    <property type="entry name" value="Tscrpt_reg_LuxR_C"/>
</dbReference>
<dbReference type="SMART" id="SM00421">
    <property type="entry name" value="HTH_LUXR"/>
    <property type="match status" value="1"/>
</dbReference>